<evidence type="ECO:0000256" key="3">
    <source>
        <dbReference type="ARBA" id="ARBA00022801"/>
    </source>
</evidence>
<dbReference type="SUPFAM" id="SSF53474">
    <property type="entry name" value="alpha/beta-Hydrolases"/>
    <property type="match status" value="1"/>
</dbReference>
<gene>
    <name evidence="8" type="ORF">GCM10010521_30510</name>
</gene>
<dbReference type="InterPro" id="IPR013595">
    <property type="entry name" value="Pept_S33_TAP-like_C"/>
</dbReference>
<evidence type="ECO:0000256" key="5">
    <source>
        <dbReference type="SAM" id="SignalP"/>
    </source>
</evidence>
<proteinExistence type="inferred from homology"/>
<keyword evidence="9" id="KW-1185">Reference proteome</keyword>
<keyword evidence="2 5" id="KW-0732">Signal</keyword>
<feature type="compositionally biased region" description="Low complexity" evidence="4">
    <location>
        <begin position="356"/>
        <end position="365"/>
    </location>
</feature>
<keyword evidence="3 8" id="KW-0378">Hydrolase</keyword>
<organism evidence="8 9">
    <name type="scientific">Streptomyces rameus</name>
    <dbReference type="NCBI Taxonomy" id="68261"/>
    <lineage>
        <taxon>Bacteria</taxon>
        <taxon>Bacillati</taxon>
        <taxon>Actinomycetota</taxon>
        <taxon>Actinomycetes</taxon>
        <taxon>Kitasatosporales</taxon>
        <taxon>Streptomycetaceae</taxon>
        <taxon>Streptomyces</taxon>
    </lineage>
</organism>
<comment type="similarity">
    <text evidence="1">Belongs to the peptidase S33 family.</text>
</comment>
<feature type="signal peptide" evidence="5">
    <location>
        <begin position="1"/>
        <end position="29"/>
    </location>
</feature>
<name>A0ABP6NAL3_9ACTN</name>
<feature type="region of interest" description="Disordered" evidence="4">
    <location>
        <begin position="334"/>
        <end position="365"/>
    </location>
</feature>
<feature type="domain" description="AB hydrolase-1" evidence="6">
    <location>
        <begin position="91"/>
        <end position="278"/>
    </location>
</feature>
<feature type="region of interest" description="Disordered" evidence="4">
    <location>
        <begin position="498"/>
        <end position="527"/>
    </location>
</feature>
<dbReference type="Pfam" id="PF08386">
    <property type="entry name" value="Abhydrolase_4"/>
    <property type="match status" value="1"/>
</dbReference>
<evidence type="ECO:0000259" key="7">
    <source>
        <dbReference type="Pfam" id="PF08386"/>
    </source>
</evidence>
<dbReference type="PANTHER" id="PTHR43248">
    <property type="entry name" value="2-SUCCINYL-6-HYDROXY-2,4-CYCLOHEXADIENE-1-CARBOXYLATE SYNTHASE"/>
    <property type="match status" value="1"/>
</dbReference>
<reference evidence="9" key="1">
    <citation type="journal article" date="2019" name="Int. J. Syst. Evol. Microbiol.">
        <title>The Global Catalogue of Microorganisms (GCM) 10K type strain sequencing project: providing services to taxonomists for standard genome sequencing and annotation.</title>
        <authorList>
            <consortium name="The Broad Institute Genomics Platform"/>
            <consortium name="The Broad Institute Genome Sequencing Center for Infectious Disease"/>
            <person name="Wu L."/>
            <person name="Ma J."/>
        </authorList>
    </citation>
    <scope>NUCLEOTIDE SEQUENCE [LARGE SCALE GENOMIC DNA]</scope>
    <source>
        <strain evidence="9">JCM 11574</strain>
    </source>
</reference>
<evidence type="ECO:0000256" key="4">
    <source>
        <dbReference type="SAM" id="MobiDB-lite"/>
    </source>
</evidence>
<dbReference type="EMBL" id="BAAAVM010000037">
    <property type="protein sequence ID" value="GAA3141821.1"/>
    <property type="molecule type" value="Genomic_DNA"/>
</dbReference>
<sequence length="527" mass="57586">MRIGRIAPLLAVGVTATLIPALAPAQASAAEPLQRFTHQKPAWHRCDTSSSAAFQCATIKVPLDYGRPDGKTVKLAISRVKTSVPGKRHGALLFNPGGPGGEGLDMPFMMKDTLPKKVREQYDLIGFDPRGVGQSSPVTCGLTGVEQNSERPYKAETFSRDVKWAQRVADKCRARNGDRLPYITTRNTARDMDVIRAVLGERKISYLGYSYGTYLGAVYAQMFPQRTDRFVLDSSIDPARVWRGMIQVWAEGTEPAFTRWTRWTAQRHRTYKLGDTPAKVRKTFWALIARADRTPIDNGGEKVSGDDIRAMLRPAFFSPEYAARAVVELKKAAAGHATASGRPSAPDREQTPRRPAGAAAQAPADNGSAAFWTVVCGDTSAWPRDPEQYRRDAIRDKAKYPLYGDFASNITPCAFWDKPAEPVTAVHNNVGLLTVQNQWDSQTPLISGLGMHHALKGSRMVYVRGGEGHGVYNGDPRACADRAVDAYLSSGRLPAHDLTCKPPAGHGPGSSRRVAPTPQHTPGAPRF</sequence>
<comment type="caution">
    <text evidence="8">The sequence shown here is derived from an EMBL/GenBank/DDBJ whole genome shotgun (WGS) entry which is preliminary data.</text>
</comment>
<evidence type="ECO:0000313" key="9">
    <source>
        <dbReference type="Proteomes" id="UP001500893"/>
    </source>
</evidence>
<evidence type="ECO:0000259" key="6">
    <source>
        <dbReference type="Pfam" id="PF00561"/>
    </source>
</evidence>
<accession>A0ABP6NAL3</accession>
<dbReference type="InterPro" id="IPR029058">
    <property type="entry name" value="AB_hydrolase_fold"/>
</dbReference>
<evidence type="ECO:0000313" key="8">
    <source>
        <dbReference type="EMBL" id="GAA3141821.1"/>
    </source>
</evidence>
<dbReference type="InterPro" id="IPR051601">
    <property type="entry name" value="Serine_prot/Carboxylest_S33"/>
</dbReference>
<evidence type="ECO:0000256" key="2">
    <source>
        <dbReference type="ARBA" id="ARBA00022729"/>
    </source>
</evidence>
<dbReference type="Gene3D" id="3.40.50.1820">
    <property type="entry name" value="alpha/beta hydrolase"/>
    <property type="match status" value="1"/>
</dbReference>
<feature type="domain" description="Peptidase S33 tripeptidyl aminopeptidase-like C-terminal" evidence="7">
    <location>
        <begin position="401"/>
        <end position="500"/>
    </location>
</feature>
<dbReference type="PANTHER" id="PTHR43248:SF29">
    <property type="entry name" value="TRIPEPTIDYL AMINOPEPTIDASE"/>
    <property type="match status" value="1"/>
</dbReference>
<dbReference type="InterPro" id="IPR000073">
    <property type="entry name" value="AB_hydrolase_1"/>
</dbReference>
<evidence type="ECO:0000256" key="1">
    <source>
        <dbReference type="ARBA" id="ARBA00010088"/>
    </source>
</evidence>
<dbReference type="Proteomes" id="UP001500893">
    <property type="component" value="Unassembled WGS sequence"/>
</dbReference>
<dbReference type="GO" id="GO:0016787">
    <property type="term" value="F:hydrolase activity"/>
    <property type="evidence" value="ECO:0007669"/>
    <property type="project" value="UniProtKB-KW"/>
</dbReference>
<dbReference type="RefSeq" id="WP_345051499.1">
    <property type="nucleotide sequence ID" value="NZ_BAAAVM010000037.1"/>
</dbReference>
<protein>
    <submittedName>
        <fullName evidence="8">Alpha/beta hydrolase</fullName>
    </submittedName>
</protein>
<feature type="chain" id="PRO_5047397565" evidence="5">
    <location>
        <begin position="30"/>
        <end position="527"/>
    </location>
</feature>
<dbReference type="Pfam" id="PF00561">
    <property type="entry name" value="Abhydrolase_1"/>
    <property type="match status" value="1"/>
</dbReference>